<dbReference type="InterPro" id="IPR002347">
    <property type="entry name" value="SDR_fam"/>
</dbReference>
<dbReference type="FunFam" id="3.40.50.720:FF:000084">
    <property type="entry name" value="Short-chain dehydrogenase reductase"/>
    <property type="match status" value="1"/>
</dbReference>
<dbReference type="EC" id="1.1.1.47" evidence="2"/>
<accession>A0A0W8FHL0</accession>
<dbReference type="PANTHER" id="PTHR42760:SF132">
    <property type="entry name" value="SHORT-CHAIN DEHYDROGENASE_REDUCTASE FAMILY PROTEIN"/>
    <property type="match status" value="1"/>
</dbReference>
<dbReference type="PRINTS" id="PR00080">
    <property type="entry name" value="SDRFAMILY"/>
</dbReference>
<reference evidence="2" key="1">
    <citation type="journal article" date="2015" name="Proc. Natl. Acad. Sci. U.S.A.">
        <title>Networks of energetic and metabolic interactions define dynamics in microbial communities.</title>
        <authorList>
            <person name="Embree M."/>
            <person name="Liu J.K."/>
            <person name="Al-Bassam M.M."/>
            <person name="Zengler K."/>
        </authorList>
    </citation>
    <scope>NUCLEOTIDE SEQUENCE</scope>
</reference>
<keyword evidence="2" id="KW-0560">Oxidoreductase</keyword>
<dbReference type="PROSITE" id="PS00061">
    <property type="entry name" value="ADH_SHORT"/>
    <property type="match status" value="1"/>
</dbReference>
<dbReference type="PRINTS" id="PR00081">
    <property type="entry name" value="GDHRDH"/>
</dbReference>
<sequence>MKRLEGRNALVTGSSRGIGRAIAVRFAEEGANVAINYNESEDEAHVTEKEVKEAFAIACNDAGRCMVIRADVSQEGEVQAMFERILSEWGRLDILVNNAGILAKSLIHEMPMEEFDRVLAVNLRGAFLCAREAVRHFLARGGGGAIVNNSSVHETIPAPRYIHYAISKSGMENLTKTLALEYARDGIRVNTVGPGAIRTAMTEAVRSNPETEEEMLERIPLGRFGMAGEMAAVFAFLASDDASYITGQTLYACGGLTIYPSFSVPQSHS</sequence>
<proteinExistence type="inferred from homology"/>
<dbReference type="NCBIfam" id="NF005559">
    <property type="entry name" value="PRK07231.1"/>
    <property type="match status" value="1"/>
</dbReference>
<dbReference type="PANTHER" id="PTHR42760">
    <property type="entry name" value="SHORT-CHAIN DEHYDROGENASES/REDUCTASES FAMILY MEMBER"/>
    <property type="match status" value="1"/>
</dbReference>
<organism evidence="2">
    <name type="scientific">hydrocarbon metagenome</name>
    <dbReference type="NCBI Taxonomy" id="938273"/>
    <lineage>
        <taxon>unclassified sequences</taxon>
        <taxon>metagenomes</taxon>
        <taxon>ecological metagenomes</taxon>
    </lineage>
</organism>
<dbReference type="SUPFAM" id="SSF51735">
    <property type="entry name" value="NAD(P)-binding Rossmann-fold domains"/>
    <property type="match status" value="1"/>
</dbReference>
<gene>
    <name evidence="2" type="ORF">ASZ90_009880</name>
</gene>
<dbReference type="Pfam" id="PF13561">
    <property type="entry name" value="adh_short_C2"/>
    <property type="match status" value="1"/>
</dbReference>
<comment type="caution">
    <text evidence="2">The sequence shown here is derived from an EMBL/GenBank/DDBJ whole genome shotgun (WGS) entry which is preliminary data.</text>
</comment>
<name>A0A0W8FHL0_9ZZZZ</name>
<dbReference type="GO" id="GO:0047936">
    <property type="term" value="F:glucose 1-dehydrogenase [NAD(P)+] activity"/>
    <property type="evidence" value="ECO:0007669"/>
    <property type="project" value="UniProtKB-EC"/>
</dbReference>
<dbReference type="Gene3D" id="3.40.50.720">
    <property type="entry name" value="NAD(P)-binding Rossmann-like Domain"/>
    <property type="match status" value="1"/>
</dbReference>
<protein>
    <submittedName>
        <fullName evidence="2">Glucose 1-dehydrogenase</fullName>
        <ecNumber evidence="2">1.1.1.47</ecNumber>
    </submittedName>
</protein>
<evidence type="ECO:0000313" key="2">
    <source>
        <dbReference type="EMBL" id="KUG20378.1"/>
    </source>
</evidence>
<dbReference type="AlphaFoldDB" id="A0A0W8FHL0"/>
<comment type="similarity">
    <text evidence="1">Belongs to the short-chain dehydrogenases/reductases (SDR) family.</text>
</comment>
<evidence type="ECO:0000256" key="1">
    <source>
        <dbReference type="ARBA" id="ARBA00006484"/>
    </source>
</evidence>
<dbReference type="InterPro" id="IPR020904">
    <property type="entry name" value="Sc_DH/Rdtase_CS"/>
</dbReference>
<dbReference type="InterPro" id="IPR036291">
    <property type="entry name" value="NAD(P)-bd_dom_sf"/>
</dbReference>
<dbReference type="EMBL" id="LNQE01001196">
    <property type="protein sequence ID" value="KUG20378.1"/>
    <property type="molecule type" value="Genomic_DNA"/>
</dbReference>